<name>A0A1E5IGB0_ENDTX</name>
<dbReference type="AlphaFoldDB" id="A0A1E5IGB0"/>
<dbReference type="Proteomes" id="UP000095237">
    <property type="component" value="Unassembled WGS sequence"/>
</dbReference>
<dbReference type="EMBL" id="LNVX01000718">
    <property type="protein sequence ID" value="OEG69425.1"/>
    <property type="molecule type" value="Genomic_DNA"/>
</dbReference>
<evidence type="ECO:0000313" key="1">
    <source>
        <dbReference type="EMBL" id="OEG69425.1"/>
    </source>
</evidence>
<gene>
    <name evidence="1" type="ORF">ATZ36_09635</name>
</gene>
<keyword evidence="2" id="KW-1185">Reference proteome</keyword>
<comment type="caution">
    <text evidence="1">The sequence shown here is derived from an EMBL/GenBank/DDBJ whole genome shotgun (WGS) entry which is preliminary data.</text>
</comment>
<evidence type="ECO:0000313" key="2">
    <source>
        <dbReference type="Proteomes" id="UP000095237"/>
    </source>
</evidence>
<reference evidence="1 2" key="1">
    <citation type="submission" date="2015-11" db="EMBL/GenBank/DDBJ databases">
        <title>Evidence for parallel genomic evolution in an endosymbiosis of termite gut flagellates.</title>
        <authorList>
            <person name="Zheng H."/>
        </authorList>
    </citation>
    <scope>NUCLEOTIDE SEQUENCE [LARGE SCALE GENOMIC DNA]</scope>
    <source>
        <strain evidence="1 2">CET450</strain>
    </source>
</reference>
<organism evidence="1 2">
    <name type="scientific">Endomicrobium trichonymphae</name>
    <dbReference type="NCBI Taxonomy" id="1408204"/>
    <lineage>
        <taxon>Bacteria</taxon>
        <taxon>Pseudomonadati</taxon>
        <taxon>Elusimicrobiota</taxon>
        <taxon>Endomicrobiia</taxon>
        <taxon>Endomicrobiales</taxon>
        <taxon>Endomicrobiaceae</taxon>
        <taxon>Candidatus Endomicrobiellum</taxon>
    </lineage>
</organism>
<proteinExistence type="predicted"/>
<accession>A0A1E5IGB0</accession>
<protein>
    <submittedName>
        <fullName evidence="1">Uncharacterized protein</fullName>
    </submittedName>
</protein>
<sequence length="85" mass="10271">MLQEKADLQTSGFCIQTGIRVIDILYFLIKIKCAIKIQMVYEYIDYKGKKFYFKRRYSVLSLYDSIKQFIKKPDFYADLRSEEIF</sequence>